<proteinExistence type="inferred from homology"/>
<dbReference type="EMBL" id="AJWJ01000494">
    <property type="protein sequence ID" value="KAF2070421.1"/>
    <property type="molecule type" value="Genomic_DNA"/>
</dbReference>
<evidence type="ECO:0000256" key="7">
    <source>
        <dbReference type="SAM" id="Coils"/>
    </source>
</evidence>
<evidence type="ECO:0000256" key="1">
    <source>
        <dbReference type="ARBA" id="ARBA00009616"/>
    </source>
</evidence>
<dbReference type="InterPro" id="IPR019775">
    <property type="entry name" value="WD40_repeat_CS"/>
</dbReference>
<feature type="compositionally biased region" description="Low complexity" evidence="8">
    <location>
        <begin position="212"/>
        <end position="234"/>
    </location>
</feature>
<keyword evidence="4" id="KW-0112">Calmodulin-binding</keyword>
<feature type="region of interest" description="Disordered" evidence="8">
    <location>
        <begin position="347"/>
        <end position="396"/>
    </location>
</feature>
<accession>A0A8J4PVJ4</accession>
<dbReference type="InterPro" id="IPR001680">
    <property type="entry name" value="WD40_rpt"/>
</dbReference>
<feature type="repeat" description="WD" evidence="6">
    <location>
        <begin position="498"/>
        <end position="531"/>
    </location>
</feature>
<keyword evidence="2 6" id="KW-0853">WD repeat</keyword>
<dbReference type="Gene3D" id="1.20.5.300">
    <property type="match status" value="1"/>
</dbReference>
<comment type="caution">
    <text evidence="10">The sequence shown here is derived from an EMBL/GenBank/DDBJ whole genome shotgun (WGS) entry which is preliminary data.</text>
</comment>
<dbReference type="OrthoDB" id="727118at2759"/>
<dbReference type="Pfam" id="PF00400">
    <property type="entry name" value="WD40"/>
    <property type="match status" value="5"/>
</dbReference>
<feature type="domain" description="Striatin N-terminal" evidence="9">
    <location>
        <begin position="18"/>
        <end position="140"/>
    </location>
</feature>
<dbReference type="Pfam" id="PF08232">
    <property type="entry name" value="Striatin"/>
    <property type="match status" value="1"/>
</dbReference>
<evidence type="ECO:0000313" key="10">
    <source>
        <dbReference type="EMBL" id="KAF2070421.1"/>
    </source>
</evidence>
<feature type="compositionally biased region" description="Low complexity" evidence="8">
    <location>
        <begin position="357"/>
        <end position="366"/>
    </location>
</feature>
<dbReference type="InterPro" id="IPR020472">
    <property type="entry name" value="WD40_PAC1"/>
</dbReference>
<protein>
    <recommendedName>
        <fullName evidence="9">Striatin N-terminal domain-containing protein</fullName>
    </recommendedName>
</protein>
<keyword evidence="5 7" id="KW-0175">Coiled coil</keyword>
<dbReference type="PROSITE" id="PS00678">
    <property type="entry name" value="WD_REPEATS_1"/>
    <property type="match status" value="3"/>
</dbReference>
<dbReference type="InterPro" id="IPR036322">
    <property type="entry name" value="WD40_repeat_dom_sf"/>
</dbReference>
<dbReference type="PANTHER" id="PTHR15653:SF0">
    <property type="entry name" value="CONNECTOR OF KINASE TO AP-1, ISOFORM E"/>
    <property type="match status" value="1"/>
</dbReference>
<feature type="region of interest" description="Disordered" evidence="8">
    <location>
        <begin position="280"/>
        <end position="318"/>
    </location>
</feature>
<dbReference type="PRINTS" id="PR00320">
    <property type="entry name" value="GPROTEINBRPT"/>
</dbReference>
<dbReference type="PANTHER" id="PTHR15653">
    <property type="entry name" value="STRIATIN"/>
    <property type="match status" value="1"/>
</dbReference>
<feature type="repeat" description="WD" evidence="6">
    <location>
        <begin position="569"/>
        <end position="589"/>
    </location>
</feature>
<feature type="repeat" description="WD" evidence="6">
    <location>
        <begin position="444"/>
        <end position="477"/>
    </location>
</feature>
<feature type="repeat" description="WD" evidence="6">
    <location>
        <begin position="623"/>
        <end position="645"/>
    </location>
</feature>
<keyword evidence="11" id="KW-1185">Reference proteome</keyword>
<dbReference type="Gene3D" id="2.130.10.10">
    <property type="entry name" value="YVTN repeat-like/Quinoprotein amine dehydrogenase"/>
    <property type="match status" value="3"/>
</dbReference>
<evidence type="ECO:0000256" key="2">
    <source>
        <dbReference type="ARBA" id="ARBA00022574"/>
    </source>
</evidence>
<keyword evidence="3" id="KW-0677">Repeat</keyword>
<feature type="region of interest" description="Disordered" evidence="8">
    <location>
        <begin position="204"/>
        <end position="237"/>
    </location>
</feature>
<evidence type="ECO:0000313" key="11">
    <source>
        <dbReference type="Proteomes" id="UP000695562"/>
    </source>
</evidence>
<dbReference type="InterPro" id="IPR015943">
    <property type="entry name" value="WD40/YVTN_repeat-like_dom_sf"/>
</dbReference>
<evidence type="ECO:0000256" key="6">
    <source>
        <dbReference type="PROSITE-ProRule" id="PRU00221"/>
    </source>
</evidence>
<reference evidence="10" key="1">
    <citation type="submission" date="2020-01" db="EMBL/GenBank/DDBJ databases">
        <title>Development of genomics and gene disruption for Polysphondylium violaceum indicates a role for the polyketide synthase stlB in stalk morphogenesis.</title>
        <authorList>
            <person name="Narita B."/>
            <person name="Kawabe Y."/>
            <person name="Kin K."/>
            <person name="Saito T."/>
            <person name="Gibbs R."/>
            <person name="Kuspa A."/>
            <person name="Muzny D."/>
            <person name="Queller D."/>
            <person name="Richards S."/>
            <person name="Strassman J."/>
            <person name="Sucgang R."/>
            <person name="Worley K."/>
            <person name="Schaap P."/>
        </authorList>
    </citation>
    <scope>NUCLEOTIDE SEQUENCE</scope>
    <source>
        <strain evidence="10">QSvi11</strain>
    </source>
</reference>
<gene>
    <name evidence="10" type="ORF">CYY_008265</name>
</gene>
<feature type="compositionally biased region" description="Low complexity" evidence="8">
    <location>
        <begin position="293"/>
        <end position="318"/>
    </location>
</feature>
<dbReference type="PROSITE" id="PS50082">
    <property type="entry name" value="WD_REPEATS_2"/>
    <property type="match status" value="5"/>
</dbReference>
<dbReference type="InterPro" id="IPR013258">
    <property type="entry name" value="Striatin_N"/>
</dbReference>
<evidence type="ECO:0000256" key="8">
    <source>
        <dbReference type="SAM" id="MobiDB-lite"/>
    </source>
</evidence>
<dbReference type="InterPro" id="IPR051488">
    <property type="entry name" value="WD_repeat_striatin"/>
</dbReference>
<dbReference type="PROSITE" id="PS50294">
    <property type="entry name" value="WD_REPEATS_REGION"/>
    <property type="match status" value="2"/>
</dbReference>
<sequence>MDDHGNGVQQGPMHADMTMPKVLDFLQTEWFKYEVDRSHWVAEKADLKNRIIQLESEKKSNEQIKNDLCKRIKMLEYALQQERVKNSTLYNSSSSGTPQQQPQQRDNIAAKRDFPKSSRENMTRAYIKKYLKDIGYNDIIVTKPEQDDIYSQQQQKDITIEEPTIFNFSSPQSSNTVMLNTNNSSRYSPSTQEIEQQLETEMNGLLHGNNDNNNNKPPKTTTTTSTTATSPPTAVVGGELDTLKDLMQNTTEMDLSQSLSSLGSFDHDSLLDSLKELDEGVSNTTTPQDSLTNSNDSFKDNNSSSNNNNNNNDQYNSFNEEDFFNKLSANSKGRMKLKLGNIKGLKSQYDDQEDDNGSSSSGSASSGGSGKKKSSNGKKSSSSSSNNGGSIKGDSMKKKLINPDLLGLGTSDLNDITLDDSSSRSATGGADSTSPRTWRHKHSLKSHFDGVRSILFHPDEPLLLSASEDHTIKLWNLTHLTPSTKKGAAVEIEPLYTYRGHLGPVFTTALSQDNKSFFSAGYDMIIKQWTIPPMNLDPYDCHGKVINYLEREFVGHTDGIWDLVPFSPSPGVNQLLSSSADGSIALWDIMSSMSQLCTFIHPLGRDRIPTSISLPPSENYRKMLASYNDGSVLLWDLETGQVVQKVKQEMPRGCEEQVNKIVSHPFLPLAIMGTEDHKIEFWDLSAPANIVPVHSMIAHSNSISSLAIDPSGLYLSSCSHDSSIRFWDISSKTCTQDLLAHRPKFDEAIHCISYHPTKGYFASGGADAIVKLNYL</sequence>
<name>A0A8J4PVJ4_9MYCE</name>
<comment type="similarity">
    <text evidence="1">Belongs to the WD repeat striatin family.</text>
</comment>
<organism evidence="10 11">
    <name type="scientific">Polysphondylium violaceum</name>
    <dbReference type="NCBI Taxonomy" id="133409"/>
    <lineage>
        <taxon>Eukaryota</taxon>
        <taxon>Amoebozoa</taxon>
        <taxon>Evosea</taxon>
        <taxon>Eumycetozoa</taxon>
        <taxon>Dictyostelia</taxon>
        <taxon>Dictyosteliales</taxon>
        <taxon>Dictyosteliaceae</taxon>
        <taxon>Polysphondylium</taxon>
    </lineage>
</organism>
<feature type="compositionally biased region" description="Polar residues" evidence="8">
    <location>
        <begin position="281"/>
        <end position="292"/>
    </location>
</feature>
<feature type="region of interest" description="Disordered" evidence="8">
    <location>
        <begin position="89"/>
        <end position="119"/>
    </location>
</feature>
<feature type="compositionally biased region" description="Low complexity" evidence="8">
    <location>
        <begin position="377"/>
        <end position="393"/>
    </location>
</feature>
<evidence type="ECO:0000256" key="5">
    <source>
        <dbReference type="ARBA" id="ARBA00023054"/>
    </source>
</evidence>
<dbReference type="GO" id="GO:0005516">
    <property type="term" value="F:calmodulin binding"/>
    <property type="evidence" value="ECO:0007669"/>
    <property type="project" value="UniProtKB-KW"/>
</dbReference>
<dbReference type="AlphaFoldDB" id="A0A8J4PVJ4"/>
<dbReference type="Proteomes" id="UP000695562">
    <property type="component" value="Unassembled WGS sequence"/>
</dbReference>
<dbReference type="CDD" id="cd00200">
    <property type="entry name" value="WD40"/>
    <property type="match status" value="1"/>
</dbReference>
<feature type="compositionally biased region" description="Basic and acidic residues" evidence="8">
    <location>
        <begin position="108"/>
        <end position="119"/>
    </location>
</feature>
<feature type="compositionally biased region" description="Polar residues" evidence="8">
    <location>
        <begin position="417"/>
        <end position="436"/>
    </location>
</feature>
<evidence type="ECO:0000256" key="3">
    <source>
        <dbReference type="ARBA" id="ARBA00022737"/>
    </source>
</evidence>
<feature type="coiled-coil region" evidence="7">
    <location>
        <begin position="37"/>
        <end position="64"/>
    </location>
</feature>
<dbReference type="SUPFAM" id="SSF50978">
    <property type="entry name" value="WD40 repeat-like"/>
    <property type="match status" value="1"/>
</dbReference>
<dbReference type="SMART" id="SM00320">
    <property type="entry name" value="WD40"/>
    <property type="match status" value="7"/>
</dbReference>
<feature type="repeat" description="WD" evidence="6">
    <location>
        <begin position="696"/>
        <end position="737"/>
    </location>
</feature>
<feature type="region of interest" description="Disordered" evidence="8">
    <location>
        <begin position="417"/>
        <end position="439"/>
    </location>
</feature>
<evidence type="ECO:0000256" key="4">
    <source>
        <dbReference type="ARBA" id="ARBA00022860"/>
    </source>
</evidence>
<evidence type="ECO:0000259" key="9">
    <source>
        <dbReference type="Pfam" id="PF08232"/>
    </source>
</evidence>